<dbReference type="AlphaFoldDB" id="C4GJR0"/>
<dbReference type="Pfam" id="PF07157">
    <property type="entry name" value="DNA_circ_N"/>
    <property type="match status" value="1"/>
</dbReference>
<accession>C4GJR0</accession>
<dbReference type="InterPro" id="IPR009826">
    <property type="entry name" value="DNA_circ_N"/>
</dbReference>
<dbReference type="Proteomes" id="UP000003009">
    <property type="component" value="Unassembled WGS sequence"/>
</dbReference>
<evidence type="ECO:0000259" key="1">
    <source>
        <dbReference type="Pfam" id="PF07157"/>
    </source>
</evidence>
<dbReference type="GeneID" id="84905809"/>
<dbReference type="OrthoDB" id="378644at2"/>
<comment type="caution">
    <text evidence="2">The sequence shown here is derived from an EMBL/GenBank/DDBJ whole genome shotgun (WGS) entry which is preliminary data.</text>
</comment>
<dbReference type="RefSeq" id="WP_003797405.1">
    <property type="nucleotide sequence ID" value="NZ_GG665872.1"/>
</dbReference>
<evidence type="ECO:0000313" key="3">
    <source>
        <dbReference type="Proteomes" id="UP000003009"/>
    </source>
</evidence>
<keyword evidence="3" id="KW-1185">Reference proteome</keyword>
<feature type="domain" description="DNA circulation N-terminal" evidence="1">
    <location>
        <begin position="8"/>
        <end position="93"/>
    </location>
</feature>
<dbReference type="STRING" id="629741.GCWU000324_02283"/>
<reference evidence="2" key="1">
    <citation type="submission" date="2009-04" db="EMBL/GenBank/DDBJ databases">
        <authorList>
            <person name="Weinstock G."/>
            <person name="Sodergren E."/>
            <person name="Clifton S."/>
            <person name="Fulton L."/>
            <person name="Fulton B."/>
            <person name="Courtney L."/>
            <person name="Fronick C."/>
            <person name="Harrison M."/>
            <person name="Strong C."/>
            <person name="Farmer C."/>
            <person name="Delahaunty K."/>
            <person name="Markovic C."/>
            <person name="Hall O."/>
            <person name="Minx P."/>
            <person name="Tomlinson C."/>
            <person name="Mitreva M."/>
            <person name="Nelson J."/>
            <person name="Hou S."/>
            <person name="Wollam A."/>
            <person name="Pepin K.H."/>
            <person name="Johnson M."/>
            <person name="Bhonagiri V."/>
            <person name="Nash W.E."/>
            <person name="Warren W."/>
            <person name="Chinwalla A."/>
            <person name="Mardis E.R."/>
            <person name="Wilson R.K."/>
        </authorList>
    </citation>
    <scope>NUCLEOTIDE SEQUENCE [LARGE SCALE GENOMIC DNA]</scope>
    <source>
        <strain evidence="2">ATCC 51147</strain>
    </source>
</reference>
<protein>
    <submittedName>
        <fullName evidence="2">DNA circulation, N-terminal domain protein</fullName>
    </submittedName>
</protein>
<name>C4GJR0_9NEIS</name>
<proteinExistence type="predicted"/>
<gene>
    <name evidence="2" type="ORF">GCWU000324_02283</name>
</gene>
<dbReference type="EMBL" id="ACJW02000003">
    <property type="protein sequence ID" value="EEP68032.1"/>
    <property type="molecule type" value="Genomic_DNA"/>
</dbReference>
<dbReference type="HOGENOM" id="CLU_050830_0_0_4"/>
<organism evidence="2 3">
    <name type="scientific">Kingella oralis ATCC 51147</name>
    <dbReference type="NCBI Taxonomy" id="629741"/>
    <lineage>
        <taxon>Bacteria</taxon>
        <taxon>Pseudomonadati</taxon>
        <taxon>Pseudomonadota</taxon>
        <taxon>Betaproteobacteria</taxon>
        <taxon>Neisseriales</taxon>
        <taxon>Neisseriaceae</taxon>
        <taxon>Kingella</taxon>
    </lineage>
</organism>
<sequence>MSMWHTVLQDASFRDVHFDVVALDEQDGKALVEHARPFTDGVWLEDMGSTGRQVQVEAVFWGKGYHSRLNALVEALMERGAGVLVHPVWGRLQNMMAASWHFHHDADNVDYATLSITFRESGEPQKIFVFENAFLMAIERLIARIDTYRAALDGWIDALTMAKQSVGALIGSTFGFAGAARGAWAALRDLFDVGSLGLGGHEGGGAGDGAGSKRLWRDMRNMVQAGLFQAAAIGADGAVHTADVRSAKSRFDALLRAADAVATVEQRMAVAANSNTRRGSDWAERAQVGQVLRLMALDTMFQAALLLLEHDGERMTAPDVWHINRAVRQRTAAEIARLRTTLAAMPDKTQAYDAVYAVVETLRDAAAHLNLLAIAVLNQKPPLIARPAPLSGTVHQLAFAWYGEINRADELIRLNPQLRHPCFIQTGEIMNGYAQ</sequence>
<evidence type="ECO:0000313" key="2">
    <source>
        <dbReference type="EMBL" id="EEP68032.1"/>
    </source>
</evidence>